<proteinExistence type="predicted"/>
<comment type="caution">
    <text evidence="1">The sequence shown here is derived from an EMBL/GenBank/DDBJ whole genome shotgun (WGS) entry which is preliminary data.</text>
</comment>
<gene>
    <name evidence="1" type="ORF">OIK44_08150</name>
</gene>
<dbReference type="EMBL" id="JAQQXR010000002">
    <property type="protein sequence ID" value="MDC8757555.1"/>
    <property type="molecule type" value="Genomic_DNA"/>
</dbReference>
<keyword evidence="2" id="KW-1185">Reference proteome</keyword>
<dbReference type="Proteomes" id="UP001221208">
    <property type="component" value="Unassembled WGS sequence"/>
</dbReference>
<evidence type="ECO:0008006" key="3">
    <source>
        <dbReference type="Google" id="ProtNLM"/>
    </source>
</evidence>
<evidence type="ECO:0000313" key="2">
    <source>
        <dbReference type="Proteomes" id="UP001221208"/>
    </source>
</evidence>
<sequence length="74" mass="8401">MKQLPWTLLVLALGLLVWLSLAVVNAENQRNALLTRACADPVFKGEVDAKCLANIKSRESWWQHLTYAMTHVRP</sequence>
<protein>
    <recommendedName>
        <fullName evidence="3">Entry exclusion lipoprotein TrbK</fullName>
    </recommendedName>
</protein>
<accession>A0ABT5JZD5</accession>
<name>A0ABT5JZD5_9BURK</name>
<reference evidence="1 2" key="1">
    <citation type="submission" date="2022-10" db="EMBL/GenBank/DDBJ databases">
        <title>Janthinobacterium sp. hw3 Genome sequencing.</title>
        <authorList>
            <person name="Park S."/>
        </authorList>
    </citation>
    <scope>NUCLEOTIDE SEQUENCE [LARGE SCALE GENOMIC DNA]</scope>
    <source>
        <strain evidence="2">hw3</strain>
    </source>
</reference>
<organism evidence="1 2">
    <name type="scientific">Janthinobacterium fluminis</name>
    <dbReference type="NCBI Taxonomy" id="2987524"/>
    <lineage>
        <taxon>Bacteria</taxon>
        <taxon>Pseudomonadati</taxon>
        <taxon>Pseudomonadota</taxon>
        <taxon>Betaproteobacteria</taxon>
        <taxon>Burkholderiales</taxon>
        <taxon>Oxalobacteraceae</taxon>
        <taxon>Janthinobacterium</taxon>
    </lineage>
</organism>
<dbReference type="RefSeq" id="WP_273670227.1">
    <property type="nucleotide sequence ID" value="NZ_JAQQXR010000002.1"/>
</dbReference>
<evidence type="ECO:0000313" key="1">
    <source>
        <dbReference type="EMBL" id="MDC8757555.1"/>
    </source>
</evidence>